<keyword evidence="4" id="KW-1185">Reference proteome</keyword>
<evidence type="ECO:0000313" key="3">
    <source>
        <dbReference type="EMBL" id="PYH87358.1"/>
    </source>
</evidence>
<feature type="non-terminal residue" evidence="3">
    <location>
        <position position="586"/>
    </location>
</feature>
<gene>
    <name evidence="3" type="ORF">BO71DRAFT_393611</name>
</gene>
<dbReference type="OrthoDB" id="3565018at2759"/>
<evidence type="ECO:0000256" key="1">
    <source>
        <dbReference type="SAM" id="MobiDB-lite"/>
    </source>
</evidence>
<dbReference type="PANTHER" id="PTHR35186:SF4">
    <property type="entry name" value="PRION-INHIBITION AND PROPAGATION HELO DOMAIN-CONTAINING PROTEIN"/>
    <property type="match status" value="1"/>
</dbReference>
<reference evidence="3 4" key="1">
    <citation type="submission" date="2018-02" db="EMBL/GenBank/DDBJ databases">
        <title>The genomes of Aspergillus section Nigri reveals drivers in fungal speciation.</title>
        <authorList>
            <consortium name="DOE Joint Genome Institute"/>
            <person name="Vesth T.C."/>
            <person name="Nybo J."/>
            <person name="Theobald S."/>
            <person name="Brandl J."/>
            <person name="Frisvad J.C."/>
            <person name="Nielsen K.F."/>
            <person name="Lyhne E.K."/>
            <person name="Kogle M.E."/>
            <person name="Kuo A."/>
            <person name="Riley R."/>
            <person name="Clum A."/>
            <person name="Nolan M."/>
            <person name="Lipzen A."/>
            <person name="Salamov A."/>
            <person name="Henrissat B."/>
            <person name="Wiebenga A."/>
            <person name="De vries R.P."/>
            <person name="Grigoriev I.V."/>
            <person name="Mortensen U.H."/>
            <person name="Andersen M.R."/>
            <person name="Baker S.E."/>
        </authorList>
    </citation>
    <scope>NUCLEOTIDE SEQUENCE [LARGE SCALE GENOMIC DNA]</scope>
    <source>
        <strain evidence="3 4">CBS 707.79</strain>
    </source>
</reference>
<proteinExistence type="predicted"/>
<dbReference type="AlphaFoldDB" id="A0A319DGU7"/>
<dbReference type="InterPro" id="IPR056002">
    <property type="entry name" value="DUF7580"/>
</dbReference>
<dbReference type="Pfam" id="PF24476">
    <property type="entry name" value="DUF7580"/>
    <property type="match status" value="1"/>
</dbReference>
<protein>
    <recommendedName>
        <fullName evidence="2">DUF7580 domain-containing protein</fullName>
    </recommendedName>
</protein>
<dbReference type="STRING" id="1448320.A0A319DGU7"/>
<evidence type="ECO:0000313" key="4">
    <source>
        <dbReference type="Proteomes" id="UP000247810"/>
    </source>
</evidence>
<feature type="domain" description="DUF7580" evidence="2">
    <location>
        <begin position="172"/>
        <end position="510"/>
    </location>
</feature>
<dbReference type="VEuPathDB" id="FungiDB:BO71DRAFT_393611"/>
<dbReference type="EMBL" id="KZ826281">
    <property type="protein sequence ID" value="PYH87358.1"/>
    <property type="molecule type" value="Genomic_DNA"/>
</dbReference>
<feature type="region of interest" description="Disordered" evidence="1">
    <location>
        <begin position="562"/>
        <end position="586"/>
    </location>
</feature>
<sequence>MALASASGDQPTTALFRLFHAVTPHFASIASQRASDHRDHGERRIPYVLFEADLILLGLRQAAIAGLVGPDSMAPTRDACMERITQMLGILESILPQERIPTEDTLGYPLLEGLRAGTVSCSTFDLALADGDQYGTVSRFSQCARDLDRLCIDDTHLIPPKRHKRQPSFETTRALARLLYECVADHWQCECNSCHGSMLYLQTHCRQEPSRAHLDFNMLFTRSSATSYKWYDGVVNVTLPDPSSSSVLPPSQGGLGADSSPKVTIRYSLTAEPSPPRQRGVVVGSICLALPASNLSILNLGIQGGQISKRQPPRERAAAPTYNQAVSLGEILQMTPPLPLKLRRILAVVIAHSALQLFDTRWLPSTLTSTRVIFMQTDRGQVVPRPLLAARLSEPTSREVDEADLQDLAHSSPFVLSLGIILLELWFGKHISELRDATDMAPDGVEDPNTDLFTAQRLWEQSEWDMHTQYRNAVGACLNEDDSVPENPSAASLCRWLYEKVVSPIENQLADEFNTNIEDVDNLLFSMGKTKDRRAIGLAQQKHLLNRSKRPHPDVLVHTSPVKRRQMANQYRPGRRWSPCSDPEDE</sequence>
<name>A0A319DGU7_9EURO</name>
<evidence type="ECO:0000259" key="2">
    <source>
        <dbReference type="Pfam" id="PF24476"/>
    </source>
</evidence>
<accession>A0A319DGU7</accession>
<dbReference type="PANTHER" id="PTHR35186">
    <property type="entry name" value="ANK_REP_REGION DOMAIN-CONTAINING PROTEIN"/>
    <property type="match status" value="1"/>
</dbReference>
<organism evidence="3 4">
    <name type="scientific">Aspergillus ellipticus CBS 707.79</name>
    <dbReference type="NCBI Taxonomy" id="1448320"/>
    <lineage>
        <taxon>Eukaryota</taxon>
        <taxon>Fungi</taxon>
        <taxon>Dikarya</taxon>
        <taxon>Ascomycota</taxon>
        <taxon>Pezizomycotina</taxon>
        <taxon>Eurotiomycetes</taxon>
        <taxon>Eurotiomycetidae</taxon>
        <taxon>Eurotiales</taxon>
        <taxon>Aspergillaceae</taxon>
        <taxon>Aspergillus</taxon>
        <taxon>Aspergillus subgen. Circumdati</taxon>
    </lineage>
</organism>
<dbReference type="Proteomes" id="UP000247810">
    <property type="component" value="Unassembled WGS sequence"/>
</dbReference>